<accession>E2ADB0</accession>
<evidence type="ECO:0000313" key="2">
    <source>
        <dbReference type="EMBL" id="EFN68578.1"/>
    </source>
</evidence>
<feature type="compositionally biased region" description="Polar residues" evidence="1">
    <location>
        <begin position="1"/>
        <end position="11"/>
    </location>
</feature>
<gene>
    <name evidence="2" type="ORF">EAG_03175</name>
</gene>
<dbReference type="AlphaFoldDB" id="E2ADB0"/>
<sequence>MRSKLNVSRIQTADRCGPPQHRKRKRGSLKFVVSMRPKANAFPKPPRALKRLSQTLVVERIMIGQAPTTQKDNEKKKASHRLVAFPEASPPSPLDANATTNDRVHALFTVMNRES</sequence>
<keyword evidence="3" id="KW-1185">Reference proteome</keyword>
<evidence type="ECO:0000256" key="1">
    <source>
        <dbReference type="SAM" id="MobiDB-lite"/>
    </source>
</evidence>
<dbReference type="Proteomes" id="UP000000311">
    <property type="component" value="Unassembled WGS sequence"/>
</dbReference>
<organism evidence="3">
    <name type="scientific">Camponotus floridanus</name>
    <name type="common">Florida carpenter ant</name>
    <dbReference type="NCBI Taxonomy" id="104421"/>
    <lineage>
        <taxon>Eukaryota</taxon>
        <taxon>Metazoa</taxon>
        <taxon>Ecdysozoa</taxon>
        <taxon>Arthropoda</taxon>
        <taxon>Hexapoda</taxon>
        <taxon>Insecta</taxon>
        <taxon>Pterygota</taxon>
        <taxon>Neoptera</taxon>
        <taxon>Endopterygota</taxon>
        <taxon>Hymenoptera</taxon>
        <taxon>Apocrita</taxon>
        <taxon>Aculeata</taxon>
        <taxon>Formicoidea</taxon>
        <taxon>Formicidae</taxon>
        <taxon>Formicinae</taxon>
        <taxon>Camponotus</taxon>
    </lineage>
</organism>
<reference evidence="2 3" key="1">
    <citation type="journal article" date="2010" name="Science">
        <title>Genomic comparison of the ants Camponotus floridanus and Harpegnathos saltator.</title>
        <authorList>
            <person name="Bonasio R."/>
            <person name="Zhang G."/>
            <person name="Ye C."/>
            <person name="Mutti N.S."/>
            <person name="Fang X."/>
            <person name="Qin N."/>
            <person name="Donahue G."/>
            <person name="Yang P."/>
            <person name="Li Q."/>
            <person name="Li C."/>
            <person name="Zhang P."/>
            <person name="Huang Z."/>
            <person name="Berger S.L."/>
            <person name="Reinberg D."/>
            <person name="Wang J."/>
            <person name="Liebig J."/>
        </authorList>
    </citation>
    <scope>NUCLEOTIDE SEQUENCE [LARGE SCALE GENOMIC DNA]</scope>
    <source>
        <strain evidence="3">C129</strain>
    </source>
</reference>
<evidence type="ECO:0000313" key="3">
    <source>
        <dbReference type="Proteomes" id="UP000000311"/>
    </source>
</evidence>
<protein>
    <submittedName>
        <fullName evidence="2">Uncharacterized protein</fullName>
    </submittedName>
</protein>
<proteinExistence type="predicted"/>
<dbReference type="EMBL" id="GL438718">
    <property type="protein sequence ID" value="EFN68578.1"/>
    <property type="molecule type" value="Genomic_DNA"/>
</dbReference>
<name>E2ADB0_CAMFO</name>
<feature type="region of interest" description="Disordered" evidence="1">
    <location>
        <begin position="1"/>
        <end position="26"/>
    </location>
</feature>
<dbReference type="InParanoid" id="E2ADB0"/>